<protein>
    <recommendedName>
        <fullName evidence="3">Transglycosylase SLT domain-containing protein</fullName>
    </recommendedName>
</protein>
<gene>
    <name evidence="4" type="ORF">ABH943_001905</name>
</gene>
<feature type="signal peptide" evidence="2">
    <location>
        <begin position="1"/>
        <end position="23"/>
    </location>
</feature>
<reference evidence="4 5" key="1">
    <citation type="submission" date="2024-11" db="EMBL/GenBank/DDBJ databases">
        <title>Using genomics to understand microbial adaptation to soil warming.</title>
        <authorList>
            <person name="Deangelis K.M. PhD."/>
        </authorList>
    </citation>
    <scope>NUCLEOTIDE SEQUENCE [LARGE SCALE GENOMIC DNA]</scope>
    <source>
        <strain evidence="4 5">GAS97</strain>
    </source>
</reference>
<dbReference type="Pfam" id="PF01464">
    <property type="entry name" value="SLT"/>
    <property type="match status" value="1"/>
</dbReference>
<sequence length="241" mass="25131">MTITPRRMTIVFALAACPIGAHASGIAYVIGGSSHVSSMRNVSFVVGGTRTMPEPAVEPLNAQARAHGAVLAGPALQRMSWGTFKPDAGAACVACRYADWAPAIQAAAASAAVDPALVAAVIDVESRFHVDAISPRGARGLMQLMPATALRFGVSDTADPVQNLSAGTRYLGQLIAQFSGDLPKAIAAYNAGEGAVNLYGGIPPFRETQAYVPEVLSRYALYQSMSKGSMTDPHLALVKFK</sequence>
<evidence type="ECO:0000259" key="3">
    <source>
        <dbReference type="Pfam" id="PF01464"/>
    </source>
</evidence>
<organism evidence="4 5">
    <name type="scientific">Caballeronia udeis</name>
    <dbReference type="NCBI Taxonomy" id="1232866"/>
    <lineage>
        <taxon>Bacteria</taxon>
        <taxon>Pseudomonadati</taxon>
        <taxon>Pseudomonadota</taxon>
        <taxon>Betaproteobacteria</taxon>
        <taxon>Burkholderiales</taxon>
        <taxon>Burkholderiaceae</taxon>
        <taxon>Caballeronia</taxon>
    </lineage>
</organism>
<comment type="similarity">
    <text evidence="1">Belongs to the transglycosylase Slt family.</text>
</comment>
<dbReference type="InterPro" id="IPR008258">
    <property type="entry name" value="Transglycosylase_SLT_dom_1"/>
</dbReference>
<dbReference type="PANTHER" id="PTHR37423">
    <property type="entry name" value="SOLUBLE LYTIC MUREIN TRANSGLYCOSYLASE-RELATED"/>
    <property type="match status" value="1"/>
</dbReference>
<dbReference type="InterPro" id="IPR023346">
    <property type="entry name" value="Lysozyme-like_dom_sf"/>
</dbReference>
<dbReference type="EMBL" id="JBIYDN010000004">
    <property type="protein sequence ID" value="MFK4441890.1"/>
    <property type="molecule type" value="Genomic_DNA"/>
</dbReference>
<dbReference type="CDD" id="cd00254">
    <property type="entry name" value="LT-like"/>
    <property type="match status" value="1"/>
</dbReference>
<dbReference type="SUPFAM" id="SSF53955">
    <property type="entry name" value="Lysozyme-like"/>
    <property type="match status" value="1"/>
</dbReference>
<dbReference type="Proteomes" id="UP001620514">
    <property type="component" value="Unassembled WGS sequence"/>
</dbReference>
<feature type="domain" description="Transglycosylase SLT" evidence="3">
    <location>
        <begin position="103"/>
        <end position="206"/>
    </location>
</feature>
<evidence type="ECO:0000313" key="5">
    <source>
        <dbReference type="Proteomes" id="UP001620514"/>
    </source>
</evidence>
<evidence type="ECO:0000313" key="4">
    <source>
        <dbReference type="EMBL" id="MFK4441890.1"/>
    </source>
</evidence>
<evidence type="ECO:0000256" key="2">
    <source>
        <dbReference type="SAM" id="SignalP"/>
    </source>
</evidence>
<accession>A0ABW8MDY2</accession>
<name>A0ABW8MDY2_9BURK</name>
<keyword evidence="5" id="KW-1185">Reference proteome</keyword>
<comment type="caution">
    <text evidence="4">The sequence shown here is derived from an EMBL/GenBank/DDBJ whole genome shotgun (WGS) entry which is preliminary data.</text>
</comment>
<evidence type="ECO:0000256" key="1">
    <source>
        <dbReference type="ARBA" id="ARBA00007734"/>
    </source>
</evidence>
<dbReference type="PANTHER" id="PTHR37423:SF2">
    <property type="entry name" value="MEMBRANE-BOUND LYTIC MUREIN TRANSGLYCOSYLASE C"/>
    <property type="match status" value="1"/>
</dbReference>
<dbReference type="Gene3D" id="1.10.530.10">
    <property type="match status" value="1"/>
</dbReference>
<feature type="chain" id="PRO_5045617026" description="Transglycosylase SLT domain-containing protein" evidence="2">
    <location>
        <begin position="24"/>
        <end position="241"/>
    </location>
</feature>
<proteinExistence type="inferred from homology"/>
<keyword evidence="2" id="KW-0732">Signal</keyword>